<dbReference type="InterPro" id="IPR008999">
    <property type="entry name" value="Actin-crosslinking"/>
</dbReference>
<comment type="similarity">
    <text evidence="1 4">Belongs to the glycosyl hydrolase 5 (cellulase A) family.</text>
</comment>
<dbReference type="PROSITE" id="PS51257">
    <property type="entry name" value="PROKAR_LIPOPROTEIN"/>
    <property type="match status" value="1"/>
</dbReference>
<dbReference type="OrthoDB" id="62120at2759"/>
<evidence type="ECO:0000256" key="2">
    <source>
        <dbReference type="ARBA" id="ARBA00022801"/>
    </source>
</evidence>
<feature type="domain" description="DUF7910" evidence="7">
    <location>
        <begin position="61"/>
        <end position="198"/>
    </location>
</feature>
<dbReference type="Pfam" id="PF00150">
    <property type="entry name" value="Cellulase"/>
    <property type="match status" value="1"/>
</dbReference>
<dbReference type="GeneID" id="104605934"/>
<feature type="domain" description="Glycoside hydrolase family 5" evidence="6">
    <location>
        <begin position="216"/>
        <end position="409"/>
    </location>
</feature>
<dbReference type="AlphaFoldDB" id="A0A1U8AMY9"/>
<dbReference type="STRING" id="4432.A0A1U8AMY9"/>
<dbReference type="SUPFAM" id="SSF50405">
    <property type="entry name" value="Actin-crosslinking proteins"/>
    <property type="match status" value="1"/>
</dbReference>
<reference evidence="9" key="1">
    <citation type="submission" date="2025-08" db="UniProtKB">
        <authorList>
            <consortium name="RefSeq"/>
        </authorList>
    </citation>
    <scope>IDENTIFICATION</scope>
</reference>
<keyword evidence="3 4" id="KW-0326">Glycosidase</keyword>
<dbReference type="PANTHER" id="PTHR10551:SF13">
    <property type="entry name" value="GLUCAN 1,3-BETA-GLUCOSIDASE ARB_04467-RELATED"/>
    <property type="match status" value="1"/>
</dbReference>
<evidence type="ECO:0000259" key="7">
    <source>
        <dbReference type="Pfam" id="PF25490"/>
    </source>
</evidence>
<dbReference type="CDD" id="cd00257">
    <property type="entry name" value="beta-trefoil_FSCN-like"/>
    <property type="match status" value="1"/>
</dbReference>
<dbReference type="GO" id="GO:0051017">
    <property type="term" value="P:actin filament bundle assembly"/>
    <property type="evidence" value="ECO:0000318"/>
    <property type="project" value="GO_Central"/>
</dbReference>
<dbReference type="OMA" id="WAYKCKF"/>
<dbReference type="GO" id="GO:0015629">
    <property type="term" value="C:actin cytoskeleton"/>
    <property type="evidence" value="ECO:0000318"/>
    <property type="project" value="GO_Central"/>
</dbReference>
<organism evidence="8 9">
    <name type="scientific">Nelumbo nucifera</name>
    <name type="common">Sacred lotus</name>
    <dbReference type="NCBI Taxonomy" id="4432"/>
    <lineage>
        <taxon>Eukaryota</taxon>
        <taxon>Viridiplantae</taxon>
        <taxon>Streptophyta</taxon>
        <taxon>Embryophyta</taxon>
        <taxon>Tracheophyta</taxon>
        <taxon>Spermatophyta</taxon>
        <taxon>Magnoliopsida</taxon>
        <taxon>Proteales</taxon>
        <taxon>Nelumbonaceae</taxon>
        <taxon>Nelumbo</taxon>
    </lineage>
</organism>
<accession>A0A1U8AMY9</accession>
<evidence type="ECO:0000256" key="5">
    <source>
        <dbReference type="SAM" id="SignalP"/>
    </source>
</evidence>
<dbReference type="SUPFAM" id="SSF51445">
    <property type="entry name" value="(Trans)glycosidases"/>
    <property type="match status" value="1"/>
</dbReference>
<dbReference type="GO" id="GO:0007163">
    <property type="term" value="P:establishment or maintenance of cell polarity"/>
    <property type="evidence" value="ECO:0000318"/>
    <property type="project" value="GO_Central"/>
</dbReference>
<dbReference type="InParanoid" id="A0A1U8AMY9"/>
<dbReference type="KEGG" id="nnu:104605934"/>
<dbReference type="InterPro" id="IPR010431">
    <property type="entry name" value="Fascin"/>
</dbReference>
<feature type="signal peptide" evidence="5">
    <location>
        <begin position="1"/>
        <end position="27"/>
    </location>
</feature>
<dbReference type="GO" id="GO:0051015">
    <property type="term" value="F:actin filament binding"/>
    <property type="evidence" value="ECO:0000318"/>
    <property type="project" value="GO_Central"/>
</dbReference>
<dbReference type="Proteomes" id="UP000189703">
    <property type="component" value="Unplaced"/>
</dbReference>
<dbReference type="RefSeq" id="XP_010269194.1">
    <property type="nucleotide sequence ID" value="XM_010270892.1"/>
</dbReference>
<dbReference type="Pfam" id="PF25490">
    <property type="entry name" value="DUF7910"/>
    <property type="match status" value="1"/>
</dbReference>
<keyword evidence="8" id="KW-1185">Reference proteome</keyword>
<sequence>MECYSYRVKCPLTFYLLFSCLISLSLAQSATSNLPFKAVNLGGWLVAEGWIKPSLFKGIPNGDLLDGTQVQFMSGKLGKYLSAESGGGTILVANRPNPSGWETFRLWRINESTFNLRVFNKQFVGLNGGNEVVAVSSEADTSETFQIVRKDDDPRRVRIKAPNGFFLQAKTEASVTADFPVDTDWRDDDPSVFVMTIITILEGEYQLTNGYGPERALQVMREHWSTYITEEDFMFMSENGLNAVRIPVGWWIMSDPTPPKPFVGGSLEALDNAFTWAQKYNMKVIVDLHAVPGSQNGNEHSGTRDGYEEWGDSYIQETVAVIDFLAARYGNKPSFAAIELMNEPVAPGVTIEDLSKYYKAGYDAGRKYSSSAYVILSNRLGPADRRELLSLGQSLSGSVIDVHYYNLYSDKFKNMNVQENIDFIYNERAAELSDVTTPNGPLSFCRGMDCSVVSKWSKDGRLRKLCKRPTRCIWTSHG</sequence>
<dbReference type="InterPro" id="IPR017853">
    <property type="entry name" value="GH"/>
</dbReference>
<dbReference type="InterPro" id="IPR001547">
    <property type="entry name" value="Glyco_hydro_5"/>
</dbReference>
<dbReference type="Gene3D" id="2.80.10.50">
    <property type="match status" value="1"/>
</dbReference>
<keyword evidence="5" id="KW-0732">Signal</keyword>
<evidence type="ECO:0000259" key="6">
    <source>
        <dbReference type="Pfam" id="PF00150"/>
    </source>
</evidence>
<feature type="chain" id="PRO_5010530529" evidence="5">
    <location>
        <begin position="28"/>
        <end position="478"/>
    </location>
</feature>
<evidence type="ECO:0000256" key="1">
    <source>
        <dbReference type="ARBA" id="ARBA00005641"/>
    </source>
</evidence>
<keyword evidence="2 4" id="KW-0378">Hydrolase</keyword>
<dbReference type="eggNOG" id="ENOG502QPYU">
    <property type="taxonomic scope" value="Eukaryota"/>
</dbReference>
<dbReference type="GO" id="GO:0005737">
    <property type="term" value="C:cytoplasm"/>
    <property type="evidence" value="ECO:0000318"/>
    <property type="project" value="GO_Central"/>
</dbReference>
<dbReference type="GO" id="GO:0016477">
    <property type="term" value="P:cell migration"/>
    <property type="evidence" value="ECO:0000318"/>
    <property type="project" value="GO_Central"/>
</dbReference>
<protein>
    <submittedName>
        <fullName evidence="9">Probable glucan 1,3-beta-glucosidase ARB_04467</fullName>
    </submittedName>
</protein>
<proteinExistence type="inferred from homology"/>
<dbReference type="GO" id="GO:0000272">
    <property type="term" value="P:polysaccharide catabolic process"/>
    <property type="evidence" value="ECO:0007669"/>
    <property type="project" value="InterPro"/>
</dbReference>
<dbReference type="GO" id="GO:0004553">
    <property type="term" value="F:hydrolase activity, hydrolyzing O-glycosyl compounds"/>
    <property type="evidence" value="ECO:0007669"/>
    <property type="project" value="InterPro"/>
</dbReference>
<evidence type="ECO:0000313" key="9">
    <source>
        <dbReference type="RefSeq" id="XP_010269194.1"/>
    </source>
</evidence>
<gene>
    <name evidence="9" type="primary">LOC104605934</name>
</gene>
<name>A0A1U8AMY9_NELNU</name>
<evidence type="ECO:0000256" key="3">
    <source>
        <dbReference type="ARBA" id="ARBA00023295"/>
    </source>
</evidence>
<evidence type="ECO:0000256" key="4">
    <source>
        <dbReference type="RuleBase" id="RU361153"/>
    </source>
</evidence>
<dbReference type="FunFam" id="2.80.10.50:FF:000056">
    <property type="entry name" value="Glucan 1,3-beta-glucosidase A"/>
    <property type="match status" value="1"/>
</dbReference>
<dbReference type="Gene3D" id="3.20.20.80">
    <property type="entry name" value="Glycosidases"/>
    <property type="match status" value="1"/>
</dbReference>
<dbReference type="InterPro" id="IPR057232">
    <property type="entry name" value="DUF7910"/>
</dbReference>
<evidence type="ECO:0000313" key="8">
    <source>
        <dbReference type="Proteomes" id="UP000189703"/>
    </source>
</evidence>
<dbReference type="PANTHER" id="PTHR10551">
    <property type="entry name" value="FASCIN"/>
    <property type="match status" value="1"/>
</dbReference>